<dbReference type="AlphaFoldDB" id="A0A0M3QXH0"/>
<protein>
    <recommendedName>
        <fullName evidence="6">Beta-galactosidase</fullName>
        <ecNumber evidence="6">3.2.1.23</ecNumber>
    </recommendedName>
</protein>
<evidence type="ECO:0000256" key="4">
    <source>
        <dbReference type="ARBA" id="ARBA00023180"/>
    </source>
</evidence>
<dbReference type="Gene3D" id="2.60.120.260">
    <property type="entry name" value="Galactose-binding domain-like"/>
    <property type="match status" value="2"/>
</dbReference>
<dbReference type="Gene3D" id="3.20.20.80">
    <property type="entry name" value="Glycosidases"/>
    <property type="match status" value="1"/>
</dbReference>
<dbReference type="InterPro" id="IPR048913">
    <property type="entry name" value="BetaGal_gal-bd"/>
</dbReference>
<dbReference type="STRING" id="30019.A0A0M3QXH0"/>
<keyword evidence="5 6" id="KW-0326">Glycosidase</keyword>
<feature type="domain" description="Beta-galactosidase 1-like first all-beta" evidence="11">
    <location>
        <begin position="638"/>
        <end position="747"/>
    </location>
</feature>
<evidence type="ECO:0000313" key="13">
    <source>
        <dbReference type="EMBL" id="ALC45913.1"/>
    </source>
</evidence>
<dbReference type="Pfam" id="PF01301">
    <property type="entry name" value="Glyco_hydro_35"/>
    <property type="match status" value="1"/>
</dbReference>
<evidence type="ECO:0000259" key="10">
    <source>
        <dbReference type="Pfam" id="PF16012"/>
    </source>
</evidence>
<evidence type="ECO:0000313" key="14">
    <source>
        <dbReference type="Proteomes" id="UP000494163"/>
    </source>
</evidence>
<dbReference type="PROSITE" id="PS01182">
    <property type="entry name" value="GLYCOSYL_HYDROL_F35"/>
    <property type="match status" value="1"/>
</dbReference>
<evidence type="ECO:0000256" key="5">
    <source>
        <dbReference type="ARBA" id="ARBA00023295"/>
    </source>
</evidence>
<dbReference type="SUPFAM" id="SSF51445">
    <property type="entry name" value="(Trans)glycosidases"/>
    <property type="match status" value="1"/>
</dbReference>
<dbReference type="FunFam" id="3.20.20.80:FF:000017">
    <property type="entry name" value="Beta-galactosidase"/>
    <property type="match status" value="1"/>
</dbReference>
<proteinExistence type="inferred from homology"/>
<dbReference type="Pfam" id="PF21467">
    <property type="entry name" value="BetaGal_gal-bd"/>
    <property type="match status" value="1"/>
</dbReference>
<dbReference type="OrthoDB" id="1657402at2759"/>
<sequence>MSAEQWQKVESGLLDALLATMEQGTATPTSFDGAGWFLGVKILSCKDDHTLKWVTEAVSKMAAPWEGAKLEVVDRTNIPSVPKAKVLFPRVMPTEQTLKLLRWQNPDVPTADWKVLHVPKPTSEGQQMIIQINKAADDILYPRFGKMAWGVGSVYLRLKKRHPKDGNKNTLEKEEVERDLGLTIEAIDNLDMHDNASSSAESEQDEDDDEDADQTVVEVTSQLDLPLANEVTMRVFYDVCILSLLTWLAVLDGIQSFNRSFVVDYEHDRFLKDGSPFRFISGSFHYFRAHPKTWSRHLRTMRAAGLNAVTTYVEWSLHNPQDGVYIWNGIADLEHFIRLAVDEDLLVILRPGPYICAERDMGGFPYWLLHKYPGIQLRSADINYLSEVRIWYSQLMSRISPYLYGNGGPIIMVQVENEYGSYFACDINYRNWLRDETQSHVKDNAVLFTNDGPMVLRCGKIQGVLATMDFGPTGDLKSTWSKLRQFQPKGPLVNAEYYPGWLTHWTEPMANISTDAITGTFIDMMDSGASVNFYMFYGGTNFGFTAGANDNGPGNYIADITSYDYDAPMTEAGDPTPKYMALRQIIGRYLPLPTIPVPKPVPKRAYGLVQMISCCTLLSRNGRKHLATGVVRAPKAKTFEALNQYSGLVLYETLLPSHFKRDPSVLHVPGVADRAYVYVDNNLVGILARETPIFDLPLSASYGKRLQILVENQGRLNYGRQLNDFKGITQDVRLDRQLLLNWNMTKYPLTSYDDLERLIVTSNVAEHADSREVRKFQTLLRSGPGIYYGVLTINNDSELADTYIDMSNWGKGIVFLNGENLGRYWPLVGPQITLYVPAPVLKVGENRLILIEYQQAPTAMVLLFRDTPILNRRT</sequence>
<dbReference type="Pfam" id="PF21317">
    <property type="entry name" value="BetaGal_ABD_1"/>
    <property type="match status" value="1"/>
</dbReference>
<dbReference type="EC" id="3.2.1.23" evidence="6"/>
<dbReference type="InterPro" id="IPR017853">
    <property type="entry name" value="GH"/>
</dbReference>
<reference evidence="13 14" key="1">
    <citation type="submission" date="2015-08" db="EMBL/GenBank/DDBJ databases">
        <title>Ancestral chromatin configuration constrains chromatin evolution on differentiating sex chromosomes in Drosophila.</title>
        <authorList>
            <person name="Zhou Q."/>
            <person name="Bachtrog D."/>
        </authorList>
    </citation>
    <scope>NUCLEOTIDE SEQUENCE [LARGE SCALE GENOMIC DNA]</scope>
    <source>
        <tissue evidence="13">Whole larvae</tissue>
    </source>
</reference>
<dbReference type="EMBL" id="CP012526">
    <property type="protein sequence ID" value="ALC45913.1"/>
    <property type="molecule type" value="Genomic_DNA"/>
</dbReference>
<comment type="similarity">
    <text evidence="1 7">Belongs to the glycosyl hydrolase 35 family.</text>
</comment>
<dbReference type="GO" id="GO:0004565">
    <property type="term" value="F:beta-galactosidase activity"/>
    <property type="evidence" value="ECO:0007669"/>
    <property type="project" value="UniProtKB-EC"/>
</dbReference>
<dbReference type="InterPro" id="IPR031961">
    <property type="entry name" value="DUF4780"/>
</dbReference>
<evidence type="ECO:0000256" key="3">
    <source>
        <dbReference type="ARBA" id="ARBA00022801"/>
    </source>
</evidence>
<feature type="domain" description="Glycoside hydrolase 35 catalytic" evidence="9">
    <location>
        <begin position="270"/>
        <end position="588"/>
    </location>
</feature>
<dbReference type="InterPro" id="IPR001944">
    <property type="entry name" value="Glycoside_Hdrlase_35"/>
</dbReference>
<evidence type="ECO:0000259" key="9">
    <source>
        <dbReference type="Pfam" id="PF01301"/>
    </source>
</evidence>
<evidence type="ECO:0000256" key="1">
    <source>
        <dbReference type="ARBA" id="ARBA00009809"/>
    </source>
</evidence>
<dbReference type="InterPro" id="IPR019801">
    <property type="entry name" value="Glyco_hydro_35_CS"/>
</dbReference>
<dbReference type="Proteomes" id="UP000494163">
    <property type="component" value="Chromosome 3R"/>
</dbReference>
<keyword evidence="2" id="KW-0732">Signal</keyword>
<organism evidence="13 14">
    <name type="scientific">Drosophila busckii</name>
    <name type="common">Fruit fly</name>
    <dbReference type="NCBI Taxonomy" id="30019"/>
    <lineage>
        <taxon>Eukaryota</taxon>
        <taxon>Metazoa</taxon>
        <taxon>Ecdysozoa</taxon>
        <taxon>Arthropoda</taxon>
        <taxon>Hexapoda</taxon>
        <taxon>Insecta</taxon>
        <taxon>Pterygota</taxon>
        <taxon>Neoptera</taxon>
        <taxon>Endopterygota</taxon>
        <taxon>Diptera</taxon>
        <taxon>Brachycera</taxon>
        <taxon>Muscomorpha</taxon>
        <taxon>Ephydroidea</taxon>
        <taxon>Drosophilidae</taxon>
        <taxon>Drosophila</taxon>
    </lineage>
</organism>
<feature type="domain" description="DUF4780" evidence="10">
    <location>
        <begin position="2"/>
        <end position="156"/>
    </location>
</feature>
<dbReference type="InterPro" id="IPR008979">
    <property type="entry name" value="Galactose-bd-like_sf"/>
</dbReference>
<evidence type="ECO:0000256" key="7">
    <source>
        <dbReference type="RuleBase" id="RU003679"/>
    </source>
</evidence>
<dbReference type="OMA" id="FQSMRLY"/>
<feature type="region of interest" description="Disordered" evidence="8">
    <location>
        <begin position="193"/>
        <end position="215"/>
    </location>
</feature>
<keyword evidence="3 6" id="KW-0378">Hydrolase</keyword>
<evidence type="ECO:0000256" key="6">
    <source>
        <dbReference type="RuleBase" id="RU000675"/>
    </source>
</evidence>
<gene>
    <name evidence="13" type="ORF">Dbus_chr3Rg663</name>
</gene>
<keyword evidence="4" id="KW-0325">Glycoprotein</keyword>
<dbReference type="GO" id="GO:0005975">
    <property type="term" value="P:carbohydrate metabolic process"/>
    <property type="evidence" value="ECO:0007669"/>
    <property type="project" value="InterPro"/>
</dbReference>
<keyword evidence="14" id="KW-1185">Reference proteome</keyword>
<dbReference type="PRINTS" id="PR00742">
    <property type="entry name" value="GLHYDRLASE35"/>
</dbReference>
<comment type="catalytic activity">
    <reaction evidence="6">
        <text>Hydrolysis of terminal non-reducing beta-D-galactose residues in beta-D-galactosides.</text>
        <dbReference type="EC" id="3.2.1.23"/>
    </reaction>
</comment>
<dbReference type="SUPFAM" id="SSF49785">
    <property type="entry name" value="Galactose-binding domain-like"/>
    <property type="match status" value="1"/>
</dbReference>
<dbReference type="InterPro" id="IPR048912">
    <property type="entry name" value="BetaGal1-like_ABD1"/>
</dbReference>
<name>A0A0M3QXH0_DROBS</name>
<dbReference type="FunFam" id="2.60.120.260:FF:000021">
    <property type="entry name" value="Beta-galactosidase"/>
    <property type="match status" value="1"/>
</dbReference>
<dbReference type="Pfam" id="PF16012">
    <property type="entry name" value="DUF4780"/>
    <property type="match status" value="1"/>
</dbReference>
<evidence type="ECO:0000256" key="8">
    <source>
        <dbReference type="SAM" id="MobiDB-lite"/>
    </source>
</evidence>
<evidence type="ECO:0000256" key="2">
    <source>
        <dbReference type="ARBA" id="ARBA00022729"/>
    </source>
</evidence>
<dbReference type="InterPro" id="IPR031330">
    <property type="entry name" value="Gly_Hdrlase_35_cat"/>
</dbReference>
<evidence type="ECO:0000259" key="11">
    <source>
        <dbReference type="Pfam" id="PF21317"/>
    </source>
</evidence>
<accession>A0A0M3QXH0</accession>
<feature type="domain" description="Beta-galactosidase galactose-binding" evidence="12">
    <location>
        <begin position="786"/>
        <end position="846"/>
    </location>
</feature>
<evidence type="ECO:0000259" key="12">
    <source>
        <dbReference type="Pfam" id="PF21467"/>
    </source>
</evidence>
<feature type="compositionally biased region" description="Acidic residues" evidence="8">
    <location>
        <begin position="202"/>
        <end position="213"/>
    </location>
</feature>
<dbReference type="PANTHER" id="PTHR23421">
    <property type="entry name" value="BETA-GALACTOSIDASE RELATED"/>
    <property type="match status" value="1"/>
</dbReference>